<keyword evidence="15" id="KW-1185">Reference proteome</keyword>
<dbReference type="InterPro" id="IPR001128">
    <property type="entry name" value="Cyt_P450"/>
</dbReference>
<evidence type="ECO:0000256" key="6">
    <source>
        <dbReference type="ARBA" id="ARBA00023004"/>
    </source>
</evidence>
<dbReference type="Gene3D" id="1.10.630.10">
    <property type="entry name" value="Cytochrome P450"/>
    <property type="match status" value="1"/>
</dbReference>
<dbReference type="PANTHER" id="PTHR24286:SF24">
    <property type="entry name" value="LANOSTEROL 14-ALPHA DEMETHYLASE"/>
    <property type="match status" value="1"/>
</dbReference>
<evidence type="ECO:0000313" key="14">
    <source>
        <dbReference type="EMBL" id="VFT82781.1"/>
    </source>
</evidence>
<evidence type="ECO:0000313" key="9">
    <source>
        <dbReference type="EMBL" id="KAF0709808.1"/>
    </source>
</evidence>
<evidence type="ECO:0000313" key="12">
    <source>
        <dbReference type="EMBL" id="VFT80422.1"/>
    </source>
</evidence>
<dbReference type="InterPro" id="IPR036396">
    <property type="entry name" value="Cyt_P450_sf"/>
</dbReference>
<dbReference type="EMBL" id="CAADRA010000536">
    <property type="protein sequence ID" value="VFT80422.1"/>
    <property type="molecule type" value="Genomic_DNA"/>
</dbReference>
<gene>
    <name evidence="12" type="primary">Aste57867_3249</name>
    <name evidence="13" type="synonym">Aste57867_5748</name>
    <name evidence="14" type="synonym">Aste57867_5750</name>
    <name evidence="11" type="ORF">As57867_003239</name>
    <name evidence="10" type="ORF">As57867_005734</name>
    <name evidence="9" type="ORF">As57867_005736</name>
    <name evidence="12" type="ORF">ASTE57867_3249</name>
    <name evidence="13" type="ORF">ASTE57867_5748</name>
    <name evidence="14" type="ORF">ASTE57867_5750</name>
</gene>
<dbReference type="InterPro" id="IPR002403">
    <property type="entry name" value="Cyt_P450_E_grp-IV"/>
</dbReference>
<evidence type="ECO:0000256" key="3">
    <source>
        <dbReference type="ARBA" id="ARBA00022617"/>
    </source>
</evidence>
<comment type="cofactor">
    <cofactor evidence="1 8">
        <name>heme</name>
        <dbReference type="ChEBI" id="CHEBI:30413"/>
    </cofactor>
</comment>
<dbReference type="EMBL" id="VJMH01002181">
    <property type="protein sequence ID" value="KAF0709808.1"/>
    <property type="molecule type" value="Genomic_DNA"/>
</dbReference>
<keyword evidence="5" id="KW-0560">Oxidoreductase</keyword>
<organism evidence="12 15">
    <name type="scientific">Aphanomyces stellatus</name>
    <dbReference type="NCBI Taxonomy" id="120398"/>
    <lineage>
        <taxon>Eukaryota</taxon>
        <taxon>Sar</taxon>
        <taxon>Stramenopiles</taxon>
        <taxon>Oomycota</taxon>
        <taxon>Saprolegniomycetes</taxon>
        <taxon>Saprolegniales</taxon>
        <taxon>Verrucalvaceae</taxon>
        <taxon>Aphanomyces</taxon>
    </lineage>
</organism>
<dbReference type="GO" id="GO:0016705">
    <property type="term" value="F:oxidoreductase activity, acting on paired donors, with incorporation or reduction of molecular oxygen"/>
    <property type="evidence" value="ECO:0007669"/>
    <property type="project" value="InterPro"/>
</dbReference>
<dbReference type="Proteomes" id="UP000332933">
    <property type="component" value="Unassembled WGS sequence"/>
</dbReference>
<evidence type="ECO:0000256" key="8">
    <source>
        <dbReference type="PIRSR" id="PIRSR602403-1"/>
    </source>
</evidence>
<evidence type="ECO:0000313" key="15">
    <source>
        <dbReference type="Proteomes" id="UP000332933"/>
    </source>
</evidence>
<evidence type="ECO:0000313" key="11">
    <source>
        <dbReference type="EMBL" id="KAF0715681.1"/>
    </source>
</evidence>
<reference evidence="12 15" key="1">
    <citation type="submission" date="2019-03" db="EMBL/GenBank/DDBJ databases">
        <authorList>
            <person name="Gaulin E."/>
            <person name="Dumas B."/>
        </authorList>
    </citation>
    <scope>NUCLEOTIDE SEQUENCE [LARGE SCALE GENOMIC DNA]</scope>
    <source>
        <strain evidence="12">CBS 568.67</strain>
    </source>
</reference>
<reference evidence="9" key="2">
    <citation type="submission" date="2019-06" db="EMBL/GenBank/DDBJ databases">
        <title>Genomics analysis of Aphanomyces spp. identifies a new class of oomycete effector associated with host adaptation.</title>
        <authorList>
            <person name="Gaulin E."/>
        </authorList>
    </citation>
    <scope>NUCLEOTIDE SEQUENCE</scope>
    <source>
        <strain evidence="9">CBS 578.67</strain>
    </source>
</reference>
<dbReference type="EMBL" id="VJMH01000536">
    <property type="protein sequence ID" value="KAF0715681.1"/>
    <property type="molecule type" value="Genomic_DNA"/>
</dbReference>
<dbReference type="GO" id="GO:0005506">
    <property type="term" value="F:iron ion binding"/>
    <property type="evidence" value="ECO:0007669"/>
    <property type="project" value="InterPro"/>
</dbReference>
<dbReference type="Pfam" id="PF00067">
    <property type="entry name" value="p450"/>
    <property type="match status" value="1"/>
</dbReference>
<dbReference type="GO" id="GO:0004497">
    <property type="term" value="F:monooxygenase activity"/>
    <property type="evidence" value="ECO:0007669"/>
    <property type="project" value="UniProtKB-KW"/>
</dbReference>
<proteinExistence type="inferred from homology"/>
<dbReference type="EMBL" id="CAADRA010002183">
    <property type="protein sequence ID" value="VFT82781.1"/>
    <property type="molecule type" value="Genomic_DNA"/>
</dbReference>
<dbReference type="OrthoDB" id="1470350at2759"/>
<evidence type="ECO:0000256" key="2">
    <source>
        <dbReference type="ARBA" id="ARBA00010617"/>
    </source>
</evidence>
<dbReference type="SUPFAM" id="SSF48264">
    <property type="entry name" value="Cytochrome P450"/>
    <property type="match status" value="1"/>
</dbReference>
<evidence type="ECO:0000256" key="1">
    <source>
        <dbReference type="ARBA" id="ARBA00001971"/>
    </source>
</evidence>
<dbReference type="AlphaFoldDB" id="A0A485K9Z8"/>
<keyword evidence="3 8" id="KW-0349">Heme</keyword>
<evidence type="ECO:0000313" key="13">
    <source>
        <dbReference type="EMBL" id="VFT82779.1"/>
    </source>
</evidence>
<feature type="binding site" description="axial binding residue" evidence="8">
    <location>
        <position position="399"/>
    </location>
    <ligand>
        <name>heme</name>
        <dbReference type="ChEBI" id="CHEBI:30413"/>
    </ligand>
    <ligandPart>
        <name>Fe</name>
        <dbReference type="ChEBI" id="CHEBI:18248"/>
    </ligandPart>
</feature>
<keyword evidence="6 8" id="KW-0408">Iron</keyword>
<keyword evidence="4 8" id="KW-0479">Metal-binding</keyword>
<keyword evidence="7" id="KW-0503">Monooxygenase</keyword>
<dbReference type="EMBL" id="CAADRA010002182">
    <property type="protein sequence ID" value="VFT82779.1"/>
    <property type="molecule type" value="Genomic_DNA"/>
</dbReference>
<evidence type="ECO:0000256" key="4">
    <source>
        <dbReference type="ARBA" id="ARBA00022723"/>
    </source>
</evidence>
<evidence type="ECO:0000256" key="5">
    <source>
        <dbReference type="ARBA" id="ARBA00023002"/>
    </source>
</evidence>
<dbReference type="GO" id="GO:0020037">
    <property type="term" value="F:heme binding"/>
    <property type="evidence" value="ECO:0007669"/>
    <property type="project" value="InterPro"/>
</dbReference>
<name>A0A485K9Z8_9STRA</name>
<comment type="similarity">
    <text evidence="2">Belongs to the cytochrome P450 family.</text>
</comment>
<dbReference type="CDD" id="cd00302">
    <property type="entry name" value="cytochrome_P450"/>
    <property type="match status" value="1"/>
</dbReference>
<dbReference type="PANTHER" id="PTHR24286">
    <property type="entry name" value="CYTOCHROME P450 26"/>
    <property type="match status" value="1"/>
</dbReference>
<dbReference type="PRINTS" id="PR00465">
    <property type="entry name" value="EP450IV"/>
</dbReference>
<accession>A0A485K9Z8</accession>
<evidence type="ECO:0000313" key="10">
    <source>
        <dbReference type="EMBL" id="KAF0709811.1"/>
    </source>
</evidence>
<sequence>MGNLPSYISKEVTAVGDLLHFKADASKALVACRAKYGDAFLVQSSFIETKIAGLCGPRALAQFNELVASGAIVKSGALPPSLIGLIGPVMSTLENDSHDKRKAALLHALTPVQLARYKPVIRRIVQAEHARWVTLAGSTISLATLSKVMVYQVLMAVVYGVEGGPVDETHINLIDAFEASIAKSLESTDIHGLDCRVQINVQVIGPAIAAARARVATGLAKPCVLDCLVAAGELTIDELTTEGFHMLFAGFGGLSTLATNMITALAVFPDTRAKMFATRTELLAAYPVADDRWVHVDDVAYLNHFVLEVKRFFVAGPTETLGKAAQDIKVTTTNNASDVTLKIPKGTLILAGLGVTNKDPSVWPEPTKFNPDRFDQFDREKNQFTFCPHSIGATNQRRCAGEELSTVVLTAILVSSFDYEWQMVSNQDFTLDYTSLTPVPRGQLIATGFQPTKDAQVPTDTWSFWSL</sequence>
<protein>
    <submittedName>
        <fullName evidence="12">Aste57867_3249 protein</fullName>
    </submittedName>
    <submittedName>
        <fullName evidence="13">Aste57867_5748 protein</fullName>
    </submittedName>
    <submittedName>
        <fullName evidence="14">Aste57867_5750 protein</fullName>
    </submittedName>
</protein>
<dbReference type="EMBL" id="VJMH01002180">
    <property type="protein sequence ID" value="KAF0709811.1"/>
    <property type="molecule type" value="Genomic_DNA"/>
</dbReference>
<evidence type="ECO:0000256" key="7">
    <source>
        <dbReference type="ARBA" id="ARBA00023033"/>
    </source>
</evidence>
<dbReference type="GO" id="GO:0016125">
    <property type="term" value="P:sterol metabolic process"/>
    <property type="evidence" value="ECO:0007669"/>
    <property type="project" value="TreeGrafter"/>
</dbReference>